<dbReference type="GO" id="GO:0005794">
    <property type="term" value="C:Golgi apparatus"/>
    <property type="evidence" value="ECO:0007669"/>
    <property type="project" value="UniProtKB-SubCell"/>
</dbReference>
<dbReference type="GeneID" id="103388414"/>
<dbReference type="FunFam" id="1.10.3520.10:FF:000001">
    <property type="entry name" value="Pleckstrin domain-containing family A member 8"/>
    <property type="match status" value="1"/>
</dbReference>
<dbReference type="InterPro" id="IPR011993">
    <property type="entry name" value="PH-like_dom_sf"/>
</dbReference>
<reference evidence="9 10" key="1">
    <citation type="journal article" date="2014" name="Nat. Genet.">
        <title>Whole-genome sequence of a flatfish provides insights into ZW sex chromosome evolution and adaptation to a benthic lifestyle.</title>
        <authorList>
            <person name="Chen S."/>
            <person name="Zhang G."/>
            <person name="Shao C."/>
            <person name="Huang Q."/>
            <person name="Liu G."/>
            <person name="Zhang P."/>
            <person name="Song W."/>
            <person name="An N."/>
            <person name="Chalopin D."/>
            <person name="Volff J.N."/>
            <person name="Hong Y."/>
            <person name="Li Q."/>
            <person name="Sha Z."/>
            <person name="Zhou H."/>
            <person name="Xie M."/>
            <person name="Yu Q."/>
            <person name="Liu Y."/>
            <person name="Xiang H."/>
            <person name="Wang N."/>
            <person name="Wu K."/>
            <person name="Yang C."/>
            <person name="Zhou Q."/>
            <person name="Liao X."/>
            <person name="Yang L."/>
            <person name="Hu Q."/>
            <person name="Zhang J."/>
            <person name="Meng L."/>
            <person name="Jin L."/>
            <person name="Tian Y."/>
            <person name="Lian J."/>
            <person name="Yang J."/>
            <person name="Miao G."/>
            <person name="Liu S."/>
            <person name="Liang Z."/>
            <person name="Yan F."/>
            <person name="Li Y."/>
            <person name="Sun B."/>
            <person name="Zhang H."/>
            <person name="Zhang J."/>
            <person name="Zhu Y."/>
            <person name="Du M."/>
            <person name="Zhao Y."/>
            <person name="Schartl M."/>
            <person name="Tang Q."/>
            <person name="Wang J."/>
        </authorList>
    </citation>
    <scope>NUCLEOTIDE SEQUENCE</scope>
</reference>
<dbReference type="STRING" id="244447.ENSCSEP00000007559"/>
<feature type="domain" description="PH" evidence="8">
    <location>
        <begin position="7"/>
        <end position="102"/>
    </location>
</feature>
<feature type="compositionally biased region" description="Polar residues" evidence="7">
    <location>
        <begin position="270"/>
        <end position="285"/>
    </location>
</feature>
<accession>A0A3P8V0D9</accession>
<feature type="compositionally biased region" description="Basic and acidic residues" evidence="7">
    <location>
        <begin position="253"/>
        <end position="266"/>
    </location>
</feature>
<dbReference type="Pfam" id="PF00169">
    <property type="entry name" value="PH"/>
    <property type="match status" value="1"/>
</dbReference>
<dbReference type="GO" id="GO:0016020">
    <property type="term" value="C:membrane"/>
    <property type="evidence" value="ECO:0007669"/>
    <property type="project" value="UniProtKB-SubCell"/>
</dbReference>
<evidence type="ECO:0000259" key="8">
    <source>
        <dbReference type="PROSITE" id="PS50003"/>
    </source>
</evidence>
<dbReference type="Proteomes" id="UP000265120">
    <property type="component" value="Chromosome 13"/>
</dbReference>
<dbReference type="Gene3D" id="1.10.3520.10">
    <property type="entry name" value="Glycolipid transfer protein"/>
    <property type="match status" value="1"/>
</dbReference>
<evidence type="ECO:0000256" key="1">
    <source>
        <dbReference type="ARBA" id="ARBA00004170"/>
    </source>
</evidence>
<feature type="compositionally biased region" description="Acidic residues" evidence="7">
    <location>
        <begin position="337"/>
        <end position="356"/>
    </location>
</feature>
<dbReference type="InterPro" id="IPR036497">
    <property type="entry name" value="GLTP_sf"/>
</dbReference>
<dbReference type="Ensembl" id="ENSCSET00000007638.1">
    <property type="protein sequence ID" value="ENSCSEP00000007559.1"/>
    <property type="gene ID" value="ENSCSEG00000004876.1"/>
</dbReference>
<keyword evidence="10" id="KW-1185">Reference proteome</keyword>
<dbReference type="CTD" id="84725"/>
<proteinExistence type="predicted"/>
<dbReference type="SUPFAM" id="SSF50729">
    <property type="entry name" value="PH domain-like"/>
    <property type="match status" value="1"/>
</dbReference>
<keyword evidence="6" id="KW-0472">Membrane</keyword>
<dbReference type="PANTHER" id="PTHR10219">
    <property type="entry name" value="GLYCOLIPID TRANSFER PROTEIN-RELATED"/>
    <property type="match status" value="1"/>
</dbReference>
<evidence type="ECO:0000313" key="9">
    <source>
        <dbReference type="Ensembl" id="ENSCSEP00000007559.1"/>
    </source>
</evidence>
<dbReference type="SUPFAM" id="SSF110004">
    <property type="entry name" value="Glycolipid transfer protein, GLTP"/>
    <property type="match status" value="1"/>
</dbReference>
<dbReference type="SMART" id="SM00233">
    <property type="entry name" value="PH"/>
    <property type="match status" value="1"/>
</dbReference>
<dbReference type="PANTHER" id="PTHR10219:SF25">
    <property type="entry name" value="PLECKSTRIN HOMOLOGY DOMAIN-CONTAINING FAMILY A MEMBER 8"/>
    <property type="match status" value="1"/>
</dbReference>
<reference evidence="9" key="2">
    <citation type="submission" date="2025-08" db="UniProtKB">
        <authorList>
            <consortium name="Ensembl"/>
        </authorList>
    </citation>
    <scope>IDENTIFICATION</scope>
</reference>
<dbReference type="OrthoDB" id="1854502at2759"/>
<comment type="subcellular location">
    <subcellularLocation>
        <location evidence="2">Golgi apparatus</location>
        <location evidence="2">trans-Golgi network membrane</location>
    </subcellularLocation>
    <subcellularLocation>
        <location evidence="1">Membrane</location>
        <topology evidence="1">Peripheral membrane protein</topology>
    </subcellularLocation>
</comment>
<dbReference type="Gene3D" id="2.30.29.30">
    <property type="entry name" value="Pleckstrin-homology domain (PH domain)/Phosphotyrosine-binding domain (PTB)"/>
    <property type="match status" value="1"/>
</dbReference>
<feature type="region of interest" description="Disordered" evidence="7">
    <location>
        <begin position="191"/>
        <end position="356"/>
    </location>
</feature>
<name>A0A3P8V0D9_CYNSE</name>
<dbReference type="GeneTree" id="ENSGT00940000157288"/>
<evidence type="ECO:0000313" key="10">
    <source>
        <dbReference type="Proteomes" id="UP000265120"/>
    </source>
</evidence>
<dbReference type="CDD" id="cd01247">
    <property type="entry name" value="PH_FAPP1_FAPP2"/>
    <property type="match status" value="1"/>
</dbReference>
<dbReference type="KEGG" id="csem:103388414"/>
<reference evidence="9" key="3">
    <citation type="submission" date="2025-09" db="UniProtKB">
        <authorList>
            <consortium name="Ensembl"/>
        </authorList>
    </citation>
    <scope>IDENTIFICATION</scope>
</reference>
<evidence type="ECO:0000256" key="6">
    <source>
        <dbReference type="ARBA" id="ARBA00023136"/>
    </source>
</evidence>
<feature type="compositionally biased region" description="Basic and acidic residues" evidence="7">
    <location>
        <begin position="286"/>
        <end position="326"/>
    </location>
</feature>
<keyword evidence="4" id="KW-0813">Transport</keyword>
<evidence type="ECO:0000256" key="7">
    <source>
        <dbReference type="SAM" id="MobiDB-lite"/>
    </source>
</evidence>
<evidence type="ECO:0000256" key="4">
    <source>
        <dbReference type="ARBA" id="ARBA00022448"/>
    </source>
</evidence>
<dbReference type="InParanoid" id="A0A3P8V0D9"/>
<dbReference type="GO" id="GO:1902388">
    <property type="term" value="F:ceramide 1-phosphate transfer activity"/>
    <property type="evidence" value="ECO:0007669"/>
    <property type="project" value="TreeGrafter"/>
</dbReference>
<sequence>MNGKRPDHTMEGILYKWTNYISGWQPRWFVLDGGTLSYYDSQEDAWKGCKGSIKVSVCEIQVHSSDSTRVDLTIPGEQYFYLRAINAAERQKWLVALGTAKACLTDNRTKREKELQENTEALRTKMSELRLYCDLLLQQVNRIKDNDEPGDTEEEAVVDNGDMVKSTCTTFLKTLEECMQIANRTFNADLVTQTPPGSPPVASIKPLKIKPVNHPNHNLTERWRGSSETLGEARDNQSLDSGAEGPDEPGQPEQHHLCPSDTERSDGSVCEQQVHSLQHTKLNASDNEHYHQPAEGDEGNKADHQELQQEQKSNKEDQNSEYEKNNNKTVSCSVRDQDEEEEEEEEFRDSAEPEDTEQVETFFSTMSHRFSDIRLDDDNGIPTQEFLDSCYAIVPVLDKLGSTVFAPVKMDFVGNIKKIQQKLRSDPDSFTTLQSIVVHEVEAGVAQVRNSATEALLWLRRGLKFLKEFLSQVNAGEQDIHGALNKAYGKTLRQYHGWVVRGVFALALRAAPSYQSFTAALVTTEGDELKSSFTSGMHRDLGVYLPAMEKHLVLLDTLYEEYSLESDEVV</sequence>
<dbReference type="AlphaFoldDB" id="A0A3P8V0D9"/>
<dbReference type="Pfam" id="PF08718">
    <property type="entry name" value="GLTP"/>
    <property type="match status" value="1"/>
</dbReference>
<dbReference type="RefSeq" id="XP_008321595.1">
    <property type="nucleotide sequence ID" value="XM_008323373.3"/>
</dbReference>
<dbReference type="FunCoup" id="A0A3P8V0D9">
    <property type="interactions" value="693"/>
</dbReference>
<dbReference type="InterPro" id="IPR001849">
    <property type="entry name" value="PH_domain"/>
</dbReference>
<dbReference type="PROSITE" id="PS50003">
    <property type="entry name" value="PH_DOMAIN"/>
    <property type="match status" value="1"/>
</dbReference>
<feature type="compositionally biased region" description="Basic and acidic residues" evidence="7">
    <location>
        <begin position="219"/>
        <end position="237"/>
    </location>
</feature>
<dbReference type="InterPro" id="IPR014830">
    <property type="entry name" value="Glycolipid_transfer_prot_dom"/>
</dbReference>
<evidence type="ECO:0000256" key="3">
    <source>
        <dbReference type="ARBA" id="ARBA00016588"/>
    </source>
</evidence>
<protein>
    <recommendedName>
        <fullName evidence="3">Pleckstrin homology domain-containing family A member 8</fullName>
    </recommendedName>
</protein>
<evidence type="ECO:0000256" key="2">
    <source>
        <dbReference type="ARBA" id="ARBA00004198"/>
    </source>
</evidence>
<evidence type="ECO:0000256" key="5">
    <source>
        <dbReference type="ARBA" id="ARBA00023034"/>
    </source>
</evidence>
<organism evidence="9 10">
    <name type="scientific">Cynoglossus semilaevis</name>
    <name type="common">Tongue sole</name>
    <dbReference type="NCBI Taxonomy" id="244447"/>
    <lineage>
        <taxon>Eukaryota</taxon>
        <taxon>Metazoa</taxon>
        <taxon>Chordata</taxon>
        <taxon>Craniata</taxon>
        <taxon>Vertebrata</taxon>
        <taxon>Euteleostomi</taxon>
        <taxon>Actinopterygii</taxon>
        <taxon>Neopterygii</taxon>
        <taxon>Teleostei</taxon>
        <taxon>Neoteleostei</taxon>
        <taxon>Acanthomorphata</taxon>
        <taxon>Carangaria</taxon>
        <taxon>Pleuronectiformes</taxon>
        <taxon>Pleuronectoidei</taxon>
        <taxon>Cynoglossidae</taxon>
        <taxon>Cynoglossinae</taxon>
        <taxon>Cynoglossus</taxon>
    </lineage>
</organism>
<dbReference type="GO" id="GO:1902387">
    <property type="term" value="F:ceramide 1-phosphate binding"/>
    <property type="evidence" value="ECO:0007669"/>
    <property type="project" value="TreeGrafter"/>
</dbReference>
<dbReference type="FunFam" id="2.30.29.30:FF:000085">
    <property type="entry name" value="Pleckstrin homology domain-containing family A member 8"/>
    <property type="match status" value="1"/>
</dbReference>
<keyword evidence="5" id="KW-0333">Golgi apparatus</keyword>
<dbReference type="GO" id="GO:0005829">
    <property type="term" value="C:cytosol"/>
    <property type="evidence" value="ECO:0007669"/>
    <property type="project" value="TreeGrafter"/>
</dbReference>
<dbReference type="OMA" id="ERQMEMN"/>